<dbReference type="Pfam" id="PF00520">
    <property type="entry name" value="Ion_trans"/>
    <property type="match status" value="1"/>
</dbReference>
<evidence type="ECO:0000256" key="6">
    <source>
        <dbReference type="ARBA" id="ARBA00022837"/>
    </source>
</evidence>
<evidence type="ECO:0000313" key="15">
    <source>
        <dbReference type="EMBL" id="CBY36266.1"/>
    </source>
</evidence>
<evidence type="ECO:0000259" key="14">
    <source>
        <dbReference type="Pfam" id="PF00520"/>
    </source>
</evidence>
<evidence type="ECO:0000256" key="13">
    <source>
        <dbReference type="SAM" id="Phobius"/>
    </source>
</evidence>
<dbReference type="GO" id="GO:0007268">
    <property type="term" value="P:chemical synaptic transmission"/>
    <property type="evidence" value="ECO:0007669"/>
    <property type="project" value="TreeGrafter"/>
</dbReference>
<keyword evidence="5 13" id="KW-0812">Transmembrane</keyword>
<evidence type="ECO:0000256" key="12">
    <source>
        <dbReference type="ARBA" id="ARBA00023303"/>
    </source>
</evidence>
<keyword evidence="3" id="KW-0109">Calcium transport</keyword>
<evidence type="ECO:0000256" key="9">
    <source>
        <dbReference type="ARBA" id="ARBA00023065"/>
    </source>
</evidence>
<dbReference type="GO" id="GO:0098703">
    <property type="term" value="P:calcium ion import across plasma membrane"/>
    <property type="evidence" value="ECO:0007669"/>
    <property type="project" value="TreeGrafter"/>
</dbReference>
<evidence type="ECO:0000256" key="1">
    <source>
        <dbReference type="ARBA" id="ARBA00004141"/>
    </source>
</evidence>
<organism evidence="15">
    <name type="scientific">Oikopleura dioica</name>
    <name type="common">Tunicate</name>
    <dbReference type="NCBI Taxonomy" id="34765"/>
    <lineage>
        <taxon>Eukaryota</taxon>
        <taxon>Metazoa</taxon>
        <taxon>Chordata</taxon>
        <taxon>Tunicata</taxon>
        <taxon>Appendicularia</taxon>
        <taxon>Copelata</taxon>
        <taxon>Oikopleuridae</taxon>
        <taxon>Oikopleura</taxon>
    </lineage>
</organism>
<reference evidence="15" key="1">
    <citation type="journal article" date="2010" name="Science">
        <title>Plasticity of animal genome architecture unmasked by rapid evolution of a pelagic tunicate.</title>
        <authorList>
            <person name="Denoeud F."/>
            <person name="Henriet S."/>
            <person name="Mungpakdee S."/>
            <person name="Aury J.M."/>
            <person name="Da Silva C."/>
            <person name="Brinkmann H."/>
            <person name="Mikhaleva J."/>
            <person name="Olsen L.C."/>
            <person name="Jubin C."/>
            <person name="Canestro C."/>
            <person name="Bouquet J.M."/>
            <person name="Danks G."/>
            <person name="Poulain J."/>
            <person name="Campsteijn C."/>
            <person name="Adamski M."/>
            <person name="Cross I."/>
            <person name="Yadetie F."/>
            <person name="Muffato M."/>
            <person name="Louis A."/>
            <person name="Butcher S."/>
            <person name="Tsagkogeorga G."/>
            <person name="Konrad A."/>
            <person name="Singh S."/>
            <person name="Jensen M.F."/>
            <person name="Cong E.H."/>
            <person name="Eikeseth-Otteraa H."/>
            <person name="Noel B."/>
            <person name="Anthouard V."/>
            <person name="Porcel B.M."/>
            <person name="Kachouri-Lafond R."/>
            <person name="Nishino A."/>
            <person name="Ugolini M."/>
            <person name="Chourrout P."/>
            <person name="Nishida H."/>
            <person name="Aasland R."/>
            <person name="Huzurbazar S."/>
            <person name="Westhof E."/>
            <person name="Delsuc F."/>
            <person name="Lehrach H."/>
            <person name="Reinhardt R."/>
            <person name="Weissenbach J."/>
            <person name="Roy S.W."/>
            <person name="Artiguenave F."/>
            <person name="Postlethwait J.H."/>
            <person name="Manak J.R."/>
            <person name="Thompson E.M."/>
            <person name="Jaillon O."/>
            <person name="Du Pasquier L."/>
            <person name="Boudinot P."/>
            <person name="Liberles D.A."/>
            <person name="Volff J.N."/>
            <person name="Philippe H."/>
            <person name="Lenhard B."/>
            <person name="Roest Crollius H."/>
            <person name="Wincker P."/>
            <person name="Chourrout D."/>
        </authorList>
    </citation>
    <scope>NUCLEOTIDE SEQUENCE [LARGE SCALE GENOMIC DNA]</scope>
</reference>
<feature type="transmembrane region" description="Helical" evidence="13">
    <location>
        <begin position="31"/>
        <end position="51"/>
    </location>
</feature>
<accession>E4YLA5</accession>
<dbReference type="Proteomes" id="UP000011014">
    <property type="component" value="Unassembled WGS sequence"/>
</dbReference>
<dbReference type="PANTHER" id="PTHR45628:SF7">
    <property type="entry name" value="VOLTAGE-DEPENDENT CALCIUM CHANNEL TYPE A SUBUNIT ALPHA-1"/>
    <property type="match status" value="1"/>
</dbReference>
<dbReference type="GO" id="GO:0005891">
    <property type="term" value="C:voltage-gated calcium channel complex"/>
    <property type="evidence" value="ECO:0007669"/>
    <property type="project" value="TreeGrafter"/>
</dbReference>
<evidence type="ECO:0000256" key="2">
    <source>
        <dbReference type="ARBA" id="ARBA00022448"/>
    </source>
</evidence>
<keyword evidence="6" id="KW-0106">Calcium</keyword>
<feature type="transmembrane region" description="Helical" evidence="13">
    <location>
        <begin position="130"/>
        <end position="153"/>
    </location>
</feature>
<dbReference type="InterPro" id="IPR005821">
    <property type="entry name" value="Ion_trans_dom"/>
</dbReference>
<keyword evidence="10 13" id="KW-0472">Membrane</keyword>
<proteinExistence type="predicted"/>
<keyword evidence="12" id="KW-0407">Ion channel</keyword>
<keyword evidence="7" id="KW-0851">Voltage-gated channel</keyword>
<evidence type="ECO:0000256" key="10">
    <source>
        <dbReference type="ARBA" id="ARBA00023136"/>
    </source>
</evidence>
<dbReference type="EMBL" id="FN654748">
    <property type="protein sequence ID" value="CBY36266.1"/>
    <property type="molecule type" value="Genomic_DNA"/>
</dbReference>
<feature type="domain" description="Ion transport" evidence="14">
    <location>
        <begin position="4"/>
        <end position="157"/>
    </location>
</feature>
<dbReference type="GO" id="GO:0008331">
    <property type="term" value="F:high voltage-gated calcium channel activity"/>
    <property type="evidence" value="ECO:0007669"/>
    <property type="project" value="TreeGrafter"/>
</dbReference>
<keyword evidence="11" id="KW-0325">Glycoprotein</keyword>
<dbReference type="GO" id="GO:0045202">
    <property type="term" value="C:synapse"/>
    <property type="evidence" value="ECO:0007669"/>
    <property type="project" value="GOC"/>
</dbReference>
<keyword evidence="8 13" id="KW-1133">Transmembrane helix</keyword>
<dbReference type="Gene3D" id="1.20.120.350">
    <property type="entry name" value="Voltage-gated potassium channels. Chain C"/>
    <property type="match status" value="1"/>
</dbReference>
<feature type="transmembrane region" description="Helical" evidence="13">
    <location>
        <begin position="63"/>
        <end position="85"/>
    </location>
</feature>
<sequence>MFKNLLASSYEHLPNGDRGELSDFLDATEVYFLWIFIVEMVVKIMALGFCMHKNSYMTNGWNIMDFVVVSTGILDMYGLALFNLLGLDPSLLSKMKLLKMGRVFRPLKMISNSPSLQVVMSAILKALGPIFNIFILLVFFIVVFAIVGVEFYAGGYHSHCVRNGLQKIH</sequence>
<dbReference type="InterPro" id="IPR027359">
    <property type="entry name" value="Volt_channel_dom_sf"/>
</dbReference>
<dbReference type="InterPro" id="IPR050599">
    <property type="entry name" value="VDCC_alpha-1_subunit"/>
</dbReference>
<name>E4YLA5_OIKDI</name>
<dbReference type="AlphaFoldDB" id="E4YLA5"/>
<evidence type="ECO:0000256" key="3">
    <source>
        <dbReference type="ARBA" id="ARBA00022568"/>
    </source>
</evidence>
<gene>
    <name evidence="15" type="ORF">GSOID_T00028754001</name>
</gene>
<evidence type="ECO:0000256" key="11">
    <source>
        <dbReference type="ARBA" id="ARBA00023180"/>
    </source>
</evidence>
<keyword evidence="2" id="KW-0813">Transport</keyword>
<protein>
    <recommendedName>
        <fullName evidence="14">Ion transport domain-containing protein</fullName>
    </recommendedName>
</protein>
<dbReference type="SUPFAM" id="SSF81324">
    <property type="entry name" value="Voltage-gated potassium channels"/>
    <property type="match status" value="1"/>
</dbReference>
<keyword evidence="9" id="KW-0406">Ion transport</keyword>
<evidence type="ECO:0000256" key="8">
    <source>
        <dbReference type="ARBA" id="ARBA00022989"/>
    </source>
</evidence>
<evidence type="ECO:0000256" key="4">
    <source>
        <dbReference type="ARBA" id="ARBA00022673"/>
    </source>
</evidence>
<evidence type="ECO:0000256" key="5">
    <source>
        <dbReference type="ARBA" id="ARBA00022692"/>
    </source>
</evidence>
<evidence type="ECO:0000256" key="7">
    <source>
        <dbReference type="ARBA" id="ARBA00022882"/>
    </source>
</evidence>
<dbReference type="Gene3D" id="1.10.287.70">
    <property type="match status" value="1"/>
</dbReference>
<comment type="subcellular location">
    <subcellularLocation>
        <location evidence="1">Membrane</location>
        <topology evidence="1">Multi-pass membrane protein</topology>
    </subcellularLocation>
</comment>
<keyword evidence="4" id="KW-0107">Calcium channel</keyword>
<dbReference type="PANTHER" id="PTHR45628">
    <property type="entry name" value="VOLTAGE-DEPENDENT CALCIUM CHANNEL TYPE A SUBUNIT ALPHA-1"/>
    <property type="match status" value="1"/>
</dbReference>